<keyword evidence="4 10" id="KW-0862">Zinc</keyword>
<gene>
    <name evidence="14" type="ORF">g.4616</name>
</gene>
<dbReference type="PROSITE" id="PS00031">
    <property type="entry name" value="NUCLEAR_REC_DBD_1"/>
    <property type="match status" value="1"/>
</dbReference>
<proteinExistence type="inferred from homology"/>
<evidence type="ECO:0000256" key="9">
    <source>
        <dbReference type="ARBA" id="ARBA00023242"/>
    </source>
</evidence>
<dbReference type="PRINTS" id="PR01282">
    <property type="entry name" value="COUPTNFACTOR"/>
</dbReference>
<dbReference type="Pfam" id="PF00104">
    <property type="entry name" value="Hormone_recep"/>
    <property type="match status" value="1"/>
</dbReference>
<keyword evidence="5 10" id="KW-0805">Transcription regulation</keyword>
<dbReference type="InterPro" id="IPR035500">
    <property type="entry name" value="NHR-like_dom_sf"/>
</dbReference>
<feature type="compositionally biased region" description="Pro residues" evidence="11">
    <location>
        <begin position="128"/>
        <end position="137"/>
    </location>
</feature>
<reference evidence="14" key="1">
    <citation type="submission" date="2015-12" db="EMBL/GenBank/DDBJ databases">
        <title>De novo transcriptome assembly of four potential Pierce s Disease insect vectors from Arizona vineyards.</title>
        <authorList>
            <person name="Tassone E.E."/>
        </authorList>
    </citation>
    <scope>NUCLEOTIDE SEQUENCE</scope>
</reference>
<dbReference type="FunFam" id="3.30.50.10:FF:000019">
    <property type="entry name" value="Nuclear receptor subfamily 2 group E member"/>
    <property type="match status" value="1"/>
</dbReference>
<dbReference type="InterPro" id="IPR001723">
    <property type="entry name" value="Nuclear_hrmn_rcpt"/>
</dbReference>
<evidence type="ECO:0000259" key="13">
    <source>
        <dbReference type="PROSITE" id="PS51843"/>
    </source>
</evidence>
<comment type="subcellular location">
    <subcellularLocation>
        <location evidence="1 10">Nucleus</location>
    </subcellularLocation>
</comment>
<name>A0A1B6DYR5_9HEMI</name>
<evidence type="ECO:0000256" key="4">
    <source>
        <dbReference type="ARBA" id="ARBA00022833"/>
    </source>
</evidence>
<sequence>GVLQPGMDHLAITSPKLQANSSRILYDIPCKVCQDHSSGKHYGIFACDGCAGFFKRSIRRNRQYVCKAKCEGVCLVDKTHRNQCRACRLRKCFDAGMNKDAVQHERGPRNSTLRRQMALYFKEGDPGPSAPSHPPPVLDLALPKVSSSTSSPPRTQPPSHLIRPVPPSLLLTTPLPKLPFTLPFPTLFNSPETVSEYAARILFMTVTWTKSVPAFTYLSLKDQLLLLEESWRELFVLGAAEYFPPLDLRQLISPLEDNEKGKALLQEVSVFQDIIFKLRQLHLDATEYSFVRAIVLFKTVVGNGNLCDIASIATFQDQSQLTLNHYISTRHPNQPYRFGKLLLQLPALKAVSSTTIEEMFFRRTIGHIPIERLLCDMYKTSLV</sequence>
<dbReference type="PROSITE" id="PS51030">
    <property type="entry name" value="NUCLEAR_REC_DBD_2"/>
    <property type="match status" value="1"/>
</dbReference>
<dbReference type="PRINTS" id="PR00047">
    <property type="entry name" value="STROIDFINGER"/>
</dbReference>
<protein>
    <recommendedName>
        <fullName evidence="15">Nuclear receptor subfamily 2 group E member 1</fullName>
    </recommendedName>
</protein>
<dbReference type="SMART" id="SM00430">
    <property type="entry name" value="HOLI"/>
    <property type="match status" value="1"/>
</dbReference>
<dbReference type="GO" id="GO:0043565">
    <property type="term" value="F:sequence-specific DNA binding"/>
    <property type="evidence" value="ECO:0007669"/>
    <property type="project" value="InterPro"/>
</dbReference>
<dbReference type="GO" id="GO:0032502">
    <property type="term" value="P:developmental process"/>
    <property type="evidence" value="ECO:0007669"/>
    <property type="project" value="UniProtKB-ARBA"/>
</dbReference>
<dbReference type="SUPFAM" id="SSF57716">
    <property type="entry name" value="Glucocorticoid receptor-like (DNA-binding domain)"/>
    <property type="match status" value="1"/>
</dbReference>
<dbReference type="GO" id="GO:0000122">
    <property type="term" value="P:negative regulation of transcription by RNA polymerase II"/>
    <property type="evidence" value="ECO:0007669"/>
    <property type="project" value="UniProtKB-ARBA"/>
</dbReference>
<feature type="region of interest" description="Disordered" evidence="11">
    <location>
        <begin position="123"/>
        <end position="165"/>
    </location>
</feature>
<dbReference type="InterPro" id="IPR050274">
    <property type="entry name" value="Nuclear_hormone_rcpt_NR2"/>
</dbReference>
<dbReference type="GO" id="GO:0005634">
    <property type="term" value="C:nucleus"/>
    <property type="evidence" value="ECO:0007669"/>
    <property type="project" value="UniProtKB-SubCell"/>
</dbReference>
<keyword evidence="3 10" id="KW-0863">Zinc-finger</keyword>
<evidence type="ECO:0000256" key="10">
    <source>
        <dbReference type="RuleBase" id="RU004334"/>
    </source>
</evidence>
<keyword evidence="6 10" id="KW-0238">DNA-binding</keyword>
<dbReference type="Pfam" id="PF00105">
    <property type="entry name" value="zf-C4"/>
    <property type="match status" value="1"/>
</dbReference>
<dbReference type="GO" id="GO:0008270">
    <property type="term" value="F:zinc ion binding"/>
    <property type="evidence" value="ECO:0007669"/>
    <property type="project" value="UniProtKB-KW"/>
</dbReference>
<keyword evidence="2 10" id="KW-0479">Metal-binding</keyword>
<dbReference type="Gene3D" id="1.10.565.10">
    <property type="entry name" value="Retinoid X Receptor"/>
    <property type="match status" value="1"/>
</dbReference>
<evidence type="ECO:0000256" key="11">
    <source>
        <dbReference type="SAM" id="MobiDB-lite"/>
    </source>
</evidence>
<dbReference type="PANTHER" id="PTHR24083">
    <property type="entry name" value="NUCLEAR HORMONE RECEPTOR"/>
    <property type="match status" value="1"/>
</dbReference>
<organism evidence="14">
    <name type="scientific">Clastoptera arizonana</name>
    <name type="common">Arizona spittle bug</name>
    <dbReference type="NCBI Taxonomy" id="38151"/>
    <lineage>
        <taxon>Eukaryota</taxon>
        <taxon>Metazoa</taxon>
        <taxon>Ecdysozoa</taxon>
        <taxon>Arthropoda</taxon>
        <taxon>Hexapoda</taxon>
        <taxon>Insecta</taxon>
        <taxon>Pterygota</taxon>
        <taxon>Neoptera</taxon>
        <taxon>Paraneoptera</taxon>
        <taxon>Hemiptera</taxon>
        <taxon>Auchenorrhyncha</taxon>
        <taxon>Cercopoidea</taxon>
        <taxon>Clastopteridae</taxon>
        <taxon>Clastoptera</taxon>
    </lineage>
</organism>
<dbReference type="CDD" id="cd07163">
    <property type="entry name" value="NR_DBD_TLX"/>
    <property type="match status" value="1"/>
</dbReference>
<comment type="similarity">
    <text evidence="10">Belongs to the nuclear hormone receptor family.</text>
</comment>
<dbReference type="GO" id="GO:0003700">
    <property type="term" value="F:DNA-binding transcription factor activity"/>
    <property type="evidence" value="ECO:0007669"/>
    <property type="project" value="InterPro"/>
</dbReference>
<dbReference type="SUPFAM" id="SSF48508">
    <property type="entry name" value="Nuclear receptor ligand-binding domain"/>
    <property type="match status" value="1"/>
</dbReference>
<dbReference type="PROSITE" id="PS51843">
    <property type="entry name" value="NR_LBD"/>
    <property type="match status" value="1"/>
</dbReference>
<evidence type="ECO:0000259" key="12">
    <source>
        <dbReference type="PROSITE" id="PS51030"/>
    </source>
</evidence>
<dbReference type="Gene3D" id="3.30.50.10">
    <property type="entry name" value="Erythroid Transcription Factor GATA-1, subunit A"/>
    <property type="match status" value="1"/>
</dbReference>
<evidence type="ECO:0000256" key="6">
    <source>
        <dbReference type="ARBA" id="ARBA00023125"/>
    </source>
</evidence>
<dbReference type="SMART" id="SM00399">
    <property type="entry name" value="ZnF_C4"/>
    <property type="match status" value="1"/>
</dbReference>
<dbReference type="InterPro" id="IPR013088">
    <property type="entry name" value="Znf_NHR/GATA"/>
</dbReference>
<keyword evidence="8 10" id="KW-0675">Receptor</keyword>
<feature type="domain" description="Nuclear receptor" evidence="12">
    <location>
        <begin position="27"/>
        <end position="104"/>
    </location>
</feature>
<feature type="non-terminal residue" evidence="14">
    <location>
        <position position="1"/>
    </location>
</feature>
<dbReference type="AlphaFoldDB" id="A0A1B6DYR5"/>
<dbReference type="InterPro" id="IPR001628">
    <property type="entry name" value="Znf_hrmn_rcpt"/>
</dbReference>
<evidence type="ECO:0000256" key="1">
    <source>
        <dbReference type="ARBA" id="ARBA00004123"/>
    </source>
</evidence>
<evidence type="ECO:0000256" key="3">
    <source>
        <dbReference type="ARBA" id="ARBA00022771"/>
    </source>
</evidence>
<evidence type="ECO:0008006" key="15">
    <source>
        <dbReference type="Google" id="ProtNLM"/>
    </source>
</evidence>
<feature type="domain" description="NR LBD" evidence="13">
    <location>
        <begin position="157"/>
        <end position="381"/>
    </location>
</feature>
<evidence type="ECO:0000256" key="7">
    <source>
        <dbReference type="ARBA" id="ARBA00023163"/>
    </source>
</evidence>
<dbReference type="PRINTS" id="PR00398">
    <property type="entry name" value="STRDHORMONER"/>
</dbReference>
<keyword evidence="7 10" id="KW-0804">Transcription</keyword>
<dbReference type="InterPro" id="IPR000536">
    <property type="entry name" value="Nucl_hrmn_rcpt_lig-bd"/>
</dbReference>
<dbReference type="EMBL" id="GEDC01006503">
    <property type="protein sequence ID" value="JAS30795.1"/>
    <property type="molecule type" value="Transcribed_RNA"/>
</dbReference>
<feature type="compositionally biased region" description="Low complexity" evidence="11">
    <location>
        <begin position="146"/>
        <end position="159"/>
    </location>
</feature>
<evidence type="ECO:0000256" key="8">
    <source>
        <dbReference type="ARBA" id="ARBA00023170"/>
    </source>
</evidence>
<evidence type="ECO:0000313" key="14">
    <source>
        <dbReference type="EMBL" id="JAS30795.1"/>
    </source>
</evidence>
<evidence type="ECO:0000256" key="5">
    <source>
        <dbReference type="ARBA" id="ARBA00023015"/>
    </source>
</evidence>
<keyword evidence="9 10" id="KW-0539">Nucleus</keyword>
<accession>A0A1B6DYR5</accession>
<evidence type="ECO:0000256" key="2">
    <source>
        <dbReference type="ARBA" id="ARBA00022723"/>
    </source>
</evidence>